<dbReference type="PROSITE" id="PS00075">
    <property type="entry name" value="DHFR_1"/>
    <property type="match status" value="1"/>
</dbReference>
<dbReference type="GO" id="GO:0046654">
    <property type="term" value="P:tetrahydrofolate biosynthetic process"/>
    <property type="evidence" value="ECO:0007669"/>
    <property type="project" value="UniProtKB-UniPathway"/>
</dbReference>
<dbReference type="GO" id="GO:0046655">
    <property type="term" value="P:folic acid metabolic process"/>
    <property type="evidence" value="ECO:0007669"/>
    <property type="project" value="TreeGrafter"/>
</dbReference>
<proteinExistence type="inferred from homology"/>
<keyword evidence="6" id="KW-0560">Oxidoreductase</keyword>
<protein>
    <recommendedName>
        <fullName evidence="3">Dihydrofolate reductase</fullName>
        <ecNumber evidence="2">1.5.1.3</ecNumber>
    </recommendedName>
</protein>
<evidence type="ECO:0000256" key="7">
    <source>
        <dbReference type="RuleBase" id="RU004474"/>
    </source>
</evidence>
<dbReference type="GO" id="GO:0050661">
    <property type="term" value="F:NADP binding"/>
    <property type="evidence" value="ECO:0007669"/>
    <property type="project" value="InterPro"/>
</dbReference>
<dbReference type="PANTHER" id="PTHR48069:SF3">
    <property type="entry name" value="DIHYDROFOLATE REDUCTASE"/>
    <property type="match status" value="1"/>
</dbReference>
<dbReference type="InterPro" id="IPR024072">
    <property type="entry name" value="DHFR-like_dom_sf"/>
</dbReference>
<dbReference type="CDD" id="cd00209">
    <property type="entry name" value="DHFR"/>
    <property type="match status" value="1"/>
</dbReference>
<dbReference type="PANTHER" id="PTHR48069">
    <property type="entry name" value="DIHYDROFOLATE REDUCTASE"/>
    <property type="match status" value="1"/>
</dbReference>
<dbReference type="InterPro" id="IPR017925">
    <property type="entry name" value="DHFR_CS"/>
</dbReference>
<evidence type="ECO:0000256" key="6">
    <source>
        <dbReference type="ARBA" id="ARBA00023002"/>
    </source>
</evidence>
<dbReference type="STRING" id="90262.A0A1X2I778"/>
<evidence type="ECO:0000313" key="9">
    <source>
        <dbReference type="EMBL" id="ORZ10825.1"/>
    </source>
</evidence>
<evidence type="ECO:0000256" key="1">
    <source>
        <dbReference type="ARBA" id="ARBA00004903"/>
    </source>
</evidence>
<dbReference type="Proteomes" id="UP000193560">
    <property type="component" value="Unassembled WGS sequence"/>
</dbReference>
<dbReference type="GO" id="GO:0006730">
    <property type="term" value="P:one-carbon metabolic process"/>
    <property type="evidence" value="ECO:0007669"/>
    <property type="project" value="UniProtKB-KW"/>
</dbReference>
<evidence type="ECO:0000256" key="3">
    <source>
        <dbReference type="ARBA" id="ARBA00018886"/>
    </source>
</evidence>
<accession>A0A1X2I778</accession>
<evidence type="ECO:0000256" key="4">
    <source>
        <dbReference type="ARBA" id="ARBA00022563"/>
    </source>
</evidence>
<dbReference type="Gene3D" id="3.40.430.10">
    <property type="entry name" value="Dihydrofolate Reductase, subunit A"/>
    <property type="match status" value="1"/>
</dbReference>
<feature type="domain" description="DHFR" evidence="8">
    <location>
        <begin position="7"/>
        <end position="246"/>
    </location>
</feature>
<comment type="similarity">
    <text evidence="7">Belongs to the dihydrofolate reductase family.</text>
</comment>
<sequence>MTVGQHEVIAIAAALGDTYGIGYQQDLPWSIPGDWEWFQRITTKPYTSDTTLERYSFEKDSDWHNIVIMGRLSWESIPMQQRPHHNRYNIVVSSQASYNVHAVEKWEHATLVNSIQDALALATQLKKNHGRIFILGGEQIYRQMIGQDTPHCTHILLTHIQHTPSPSPPTPARLQLGSKYDETADDTLCNNNNSNKIECDTFFPSIDPAHFRTASHQELQLFVQESVPSGLQIHDPFQYEFRLYVRRE</sequence>
<dbReference type="UniPathway" id="UPA00077">
    <property type="reaction ID" value="UER00158"/>
</dbReference>
<dbReference type="GO" id="GO:0046452">
    <property type="term" value="P:dihydrofolate metabolic process"/>
    <property type="evidence" value="ECO:0007669"/>
    <property type="project" value="TreeGrafter"/>
</dbReference>
<evidence type="ECO:0000313" key="10">
    <source>
        <dbReference type="Proteomes" id="UP000193560"/>
    </source>
</evidence>
<name>A0A1X2I778_9FUNG</name>
<dbReference type="PROSITE" id="PS51330">
    <property type="entry name" value="DHFR_2"/>
    <property type="match status" value="1"/>
</dbReference>
<dbReference type="EMBL" id="MCGE01000023">
    <property type="protein sequence ID" value="ORZ10825.1"/>
    <property type="molecule type" value="Genomic_DNA"/>
</dbReference>
<keyword evidence="5" id="KW-0521">NADP</keyword>
<gene>
    <name evidence="9" type="ORF">BCR42DRAFT_422098</name>
</gene>
<dbReference type="Pfam" id="PF00186">
    <property type="entry name" value="DHFR_1"/>
    <property type="match status" value="1"/>
</dbReference>
<dbReference type="SUPFAM" id="SSF53597">
    <property type="entry name" value="Dihydrofolate reductase-like"/>
    <property type="match status" value="1"/>
</dbReference>
<evidence type="ECO:0000256" key="2">
    <source>
        <dbReference type="ARBA" id="ARBA00012856"/>
    </source>
</evidence>
<evidence type="ECO:0000259" key="8">
    <source>
        <dbReference type="PROSITE" id="PS51330"/>
    </source>
</evidence>
<dbReference type="PRINTS" id="PR00070">
    <property type="entry name" value="DHFR"/>
</dbReference>
<dbReference type="GO" id="GO:0004146">
    <property type="term" value="F:dihydrofolate reductase activity"/>
    <property type="evidence" value="ECO:0007669"/>
    <property type="project" value="UniProtKB-EC"/>
</dbReference>
<dbReference type="InterPro" id="IPR001796">
    <property type="entry name" value="DHFR_dom"/>
</dbReference>
<keyword evidence="10" id="KW-1185">Reference proteome</keyword>
<reference evidence="9 10" key="1">
    <citation type="submission" date="2016-07" db="EMBL/GenBank/DDBJ databases">
        <title>Pervasive Adenine N6-methylation of Active Genes in Fungi.</title>
        <authorList>
            <consortium name="DOE Joint Genome Institute"/>
            <person name="Mondo S.J."/>
            <person name="Dannebaum R.O."/>
            <person name="Kuo R.C."/>
            <person name="Labutti K."/>
            <person name="Haridas S."/>
            <person name="Kuo A."/>
            <person name="Salamov A."/>
            <person name="Ahrendt S.R."/>
            <person name="Lipzen A."/>
            <person name="Sullivan W."/>
            <person name="Andreopoulos W.B."/>
            <person name="Clum A."/>
            <person name="Lindquist E."/>
            <person name="Daum C."/>
            <person name="Ramamoorthy G.K."/>
            <person name="Gryganskyi A."/>
            <person name="Culley D."/>
            <person name="Magnuson J.K."/>
            <person name="James T.Y."/>
            <person name="O'Malley M.A."/>
            <person name="Stajich J.E."/>
            <person name="Spatafora J.W."/>
            <person name="Visel A."/>
            <person name="Grigoriev I.V."/>
        </authorList>
    </citation>
    <scope>NUCLEOTIDE SEQUENCE [LARGE SCALE GENOMIC DNA]</scope>
    <source>
        <strain evidence="9 10">NRRL 1336</strain>
    </source>
</reference>
<dbReference type="AlphaFoldDB" id="A0A1X2I778"/>
<keyword evidence="4" id="KW-0554">One-carbon metabolism</keyword>
<dbReference type="InterPro" id="IPR012259">
    <property type="entry name" value="DHFR"/>
</dbReference>
<evidence type="ECO:0000256" key="5">
    <source>
        <dbReference type="ARBA" id="ARBA00022857"/>
    </source>
</evidence>
<dbReference type="GO" id="GO:0005739">
    <property type="term" value="C:mitochondrion"/>
    <property type="evidence" value="ECO:0007669"/>
    <property type="project" value="TreeGrafter"/>
</dbReference>
<comment type="caution">
    <text evidence="9">The sequence shown here is derived from an EMBL/GenBank/DDBJ whole genome shotgun (WGS) entry which is preliminary data.</text>
</comment>
<dbReference type="EC" id="1.5.1.3" evidence="2"/>
<dbReference type="OrthoDB" id="414698at2759"/>
<organism evidence="9 10">
    <name type="scientific">Absidia repens</name>
    <dbReference type="NCBI Taxonomy" id="90262"/>
    <lineage>
        <taxon>Eukaryota</taxon>
        <taxon>Fungi</taxon>
        <taxon>Fungi incertae sedis</taxon>
        <taxon>Mucoromycota</taxon>
        <taxon>Mucoromycotina</taxon>
        <taxon>Mucoromycetes</taxon>
        <taxon>Mucorales</taxon>
        <taxon>Cunninghamellaceae</taxon>
        <taxon>Absidia</taxon>
    </lineage>
</organism>
<comment type="pathway">
    <text evidence="1">Cofactor biosynthesis; tetrahydrofolate biosynthesis; 5,6,7,8-tetrahydrofolate from 7,8-dihydrofolate: step 1/1.</text>
</comment>